<evidence type="ECO:0000313" key="1">
    <source>
        <dbReference type="EMBL" id="KAA3462244.1"/>
    </source>
</evidence>
<dbReference type="OrthoDB" id="1749844at2759"/>
<name>A0A5B6UYW7_9ROSI</name>
<dbReference type="PANTHER" id="PTHR15503:SF45">
    <property type="entry name" value="RNA-DIRECTED DNA POLYMERASE HOMOLOG"/>
    <property type="match status" value="1"/>
</dbReference>
<proteinExistence type="predicted"/>
<dbReference type="SUPFAM" id="SSF50630">
    <property type="entry name" value="Acid proteases"/>
    <property type="match status" value="1"/>
</dbReference>
<dbReference type="CDD" id="cd00303">
    <property type="entry name" value="retropepsin_like"/>
    <property type="match status" value="1"/>
</dbReference>
<gene>
    <name evidence="1" type="ORF">EPI10_028746</name>
</gene>
<dbReference type="InterPro" id="IPR021109">
    <property type="entry name" value="Peptidase_aspartic_dom_sf"/>
</dbReference>
<reference evidence="2" key="1">
    <citation type="journal article" date="2019" name="Plant Biotechnol. J.">
        <title>Genome sequencing of the Australian wild diploid species Gossypium australe highlights disease resistance and delayed gland morphogenesis.</title>
        <authorList>
            <person name="Cai Y."/>
            <person name="Cai X."/>
            <person name="Wang Q."/>
            <person name="Wang P."/>
            <person name="Zhang Y."/>
            <person name="Cai C."/>
            <person name="Xu Y."/>
            <person name="Wang K."/>
            <person name="Zhou Z."/>
            <person name="Wang C."/>
            <person name="Geng S."/>
            <person name="Li B."/>
            <person name="Dong Q."/>
            <person name="Hou Y."/>
            <person name="Wang H."/>
            <person name="Ai P."/>
            <person name="Liu Z."/>
            <person name="Yi F."/>
            <person name="Sun M."/>
            <person name="An G."/>
            <person name="Cheng J."/>
            <person name="Zhang Y."/>
            <person name="Shi Q."/>
            <person name="Xie Y."/>
            <person name="Shi X."/>
            <person name="Chang Y."/>
            <person name="Huang F."/>
            <person name="Chen Y."/>
            <person name="Hong S."/>
            <person name="Mi L."/>
            <person name="Sun Q."/>
            <person name="Zhang L."/>
            <person name="Zhou B."/>
            <person name="Peng R."/>
            <person name="Zhang X."/>
            <person name="Liu F."/>
        </authorList>
    </citation>
    <scope>NUCLEOTIDE SEQUENCE [LARGE SCALE GENOMIC DNA]</scope>
    <source>
        <strain evidence="2">cv. PA1801</strain>
    </source>
</reference>
<comment type="caution">
    <text evidence="1">The sequence shown here is derived from an EMBL/GenBank/DDBJ whole genome shotgun (WGS) entry which is preliminary data.</text>
</comment>
<dbReference type="InterPro" id="IPR032567">
    <property type="entry name" value="RTL1-rel"/>
</dbReference>
<dbReference type="GO" id="GO:0004190">
    <property type="term" value="F:aspartic-type endopeptidase activity"/>
    <property type="evidence" value="ECO:0007669"/>
    <property type="project" value="InterPro"/>
</dbReference>
<dbReference type="InterPro" id="IPR001969">
    <property type="entry name" value="Aspartic_peptidase_AS"/>
</dbReference>
<dbReference type="PANTHER" id="PTHR15503">
    <property type="entry name" value="LDOC1 RELATED"/>
    <property type="match status" value="1"/>
</dbReference>
<protein>
    <submittedName>
        <fullName evidence="1">Transposon Ty3-I Gag-Pol polyprotein</fullName>
    </submittedName>
</protein>
<dbReference type="Pfam" id="PF08284">
    <property type="entry name" value="RVP_2"/>
    <property type="match status" value="1"/>
</dbReference>
<evidence type="ECO:0000313" key="2">
    <source>
        <dbReference type="Proteomes" id="UP000325315"/>
    </source>
</evidence>
<organism evidence="1 2">
    <name type="scientific">Gossypium australe</name>
    <dbReference type="NCBI Taxonomy" id="47621"/>
    <lineage>
        <taxon>Eukaryota</taxon>
        <taxon>Viridiplantae</taxon>
        <taxon>Streptophyta</taxon>
        <taxon>Embryophyta</taxon>
        <taxon>Tracheophyta</taxon>
        <taxon>Spermatophyta</taxon>
        <taxon>Magnoliopsida</taxon>
        <taxon>eudicotyledons</taxon>
        <taxon>Gunneridae</taxon>
        <taxon>Pentapetalae</taxon>
        <taxon>rosids</taxon>
        <taxon>malvids</taxon>
        <taxon>Malvales</taxon>
        <taxon>Malvaceae</taxon>
        <taxon>Malvoideae</taxon>
        <taxon>Gossypium</taxon>
    </lineage>
</organism>
<dbReference type="GO" id="GO:0006508">
    <property type="term" value="P:proteolysis"/>
    <property type="evidence" value="ECO:0007669"/>
    <property type="project" value="InterPro"/>
</dbReference>
<dbReference type="AlphaFoldDB" id="A0A5B6UYW7"/>
<dbReference type="Gene3D" id="2.40.70.10">
    <property type="entry name" value="Acid Proteases"/>
    <property type="match status" value="1"/>
</dbReference>
<dbReference type="EMBL" id="SMMG02000009">
    <property type="protein sequence ID" value="KAA3462244.1"/>
    <property type="molecule type" value="Genomic_DNA"/>
</dbReference>
<keyword evidence="2" id="KW-1185">Reference proteome</keyword>
<dbReference type="Proteomes" id="UP000325315">
    <property type="component" value="Unassembled WGS sequence"/>
</dbReference>
<sequence length="231" mass="26252">MKDAFSRFTAPLGFSGKYQVKQSNLVPQAYAIRARKEASALDVITGTFSLFEVTIYALIDSGSTYSYICTALVTGKKILVESTDYVVKVTNPIGQCVRVDKICKNFPLRILGCDFLFDLMLLPFNDFDVILGMWWLTLHDAVVNCRRKTVIWLMLKLIELTVSPTLFLLYQFRNLSEKDVKQELLGLPPIRDVEFAIELVPRNSPISISLYRMAPTKLKEGKAQLQELIEQ</sequence>
<dbReference type="PROSITE" id="PS00141">
    <property type="entry name" value="ASP_PROTEASE"/>
    <property type="match status" value="1"/>
</dbReference>
<accession>A0A5B6UYW7</accession>